<name>A0A1H3U5A3_9MICO</name>
<dbReference type="PANTHER" id="PTHR30146">
    <property type="entry name" value="LACI-RELATED TRANSCRIPTIONAL REPRESSOR"/>
    <property type="match status" value="1"/>
</dbReference>
<dbReference type="InterPro" id="IPR001387">
    <property type="entry name" value="Cro/C1-type_HTH"/>
</dbReference>
<reference evidence="7 8" key="1">
    <citation type="submission" date="2016-10" db="EMBL/GenBank/DDBJ databases">
        <authorList>
            <person name="de Groot N.N."/>
        </authorList>
    </citation>
    <scope>NUCLEOTIDE SEQUENCE [LARGE SCALE GENOMIC DNA]</scope>
    <source>
        <strain evidence="7 8">CGMCC 4.3491</strain>
    </source>
</reference>
<feature type="region of interest" description="Disordered" evidence="4">
    <location>
        <begin position="196"/>
        <end position="272"/>
    </location>
</feature>
<evidence type="ECO:0000256" key="4">
    <source>
        <dbReference type="SAM" id="MobiDB-lite"/>
    </source>
</evidence>
<dbReference type="Pfam" id="PF00356">
    <property type="entry name" value="LacI"/>
    <property type="match status" value="1"/>
</dbReference>
<keyword evidence="2" id="KW-0238">DNA-binding</keyword>
<evidence type="ECO:0000313" key="8">
    <source>
        <dbReference type="Proteomes" id="UP000198891"/>
    </source>
</evidence>
<evidence type="ECO:0000256" key="3">
    <source>
        <dbReference type="ARBA" id="ARBA00023163"/>
    </source>
</evidence>
<dbReference type="Pfam" id="PF00532">
    <property type="entry name" value="Peripla_BP_1"/>
    <property type="match status" value="1"/>
</dbReference>
<organism evidence="7 8">
    <name type="scientific">Herbiconiux ginsengi</name>
    <dbReference type="NCBI Taxonomy" id="381665"/>
    <lineage>
        <taxon>Bacteria</taxon>
        <taxon>Bacillati</taxon>
        <taxon>Actinomycetota</taxon>
        <taxon>Actinomycetes</taxon>
        <taxon>Micrococcales</taxon>
        <taxon>Microbacteriaceae</taxon>
        <taxon>Herbiconiux</taxon>
    </lineage>
</organism>
<dbReference type="AlphaFoldDB" id="A0A1H3U5A3"/>
<dbReference type="PROSITE" id="PS50932">
    <property type="entry name" value="HTH_LACI_2"/>
    <property type="match status" value="1"/>
</dbReference>
<evidence type="ECO:0000256" key="2">
    <source>
        <dbReference type="ARBA" id="ARBA00023125"/>
    </source>
</evidence>
<dbReference type="PROSITE" id="PS50943">
    <property type="entry name" value="HTH_CROC1"/>
    <property type="match status" value="1"/>
</dbReference>
<evidence type="ECO:0000259" key="5">
    <source>
        <dbReference type="PROSITE" id="PS50932"/>
    </source>
</evidence>
<dbReference type="PANTHER" id="PTHR30146:SF109">
    <property type="entry name" value="HTH-TYPE TRANSCRIPTIONAL REGULATOR GALS"/>
    <property type="match status" value="1"/>
</dbReference>
<feature type="compositionally biased region" description="Basic and acidic residues" evidence="4">
    <location>
        <begin position="200"/>
        <end position="211"/>
    </location>
</feature>
<dbReference type="InterPro" id="IPR010982">
    <property type="entry name" value="Lambda_DNA-bd_dom_sf"/>
</dbReference>
<feature type="compositionally biased region" description="Polar residues" evidence="4">
    <location>
        <begin position="226"/>
        <end position="240"/>
    </location>
</feature>
<keyword evidence="8" id="KW-1185">Reference proteome</keyword>
<feature type="domain" description="HTH lacI-type" evidence="5">
    <location>
        <begin position="47"/>
        <end position="101"/>
    </location>
</feature>
<proteinExistence type="predicted"/>
<dbReference type="EMBL" id="FNPZ01000011">
    <property type="protein sequence ID" value="SDZ57261.1"/>
    <property type="molecule type" value="Genomic_DNA"/>
</dbReference>
<feature type="compositionally biased region" description="Low complexity" evidence="4">
    <location>
        <begin position="246"/>
        <end position="272"/>
    </location>
</feature>
<dbReference type="Pfam" id="PF13377">
    <property type="entry name" value="Peripla_BP_3"/>
    <property type="match status" value="1"/>
</dbReference>
<dbReference type="OrthoDB" id="3595338at2"/>
<evidence type="ECO:0000256" key="1">
    <source>
        <dbReference type="ARBA" id="ARBA00023015"/>
    </source>
</evidence>
<sequence>MGRGAAHGAGPRRGHRTARRVGRGAGRRGVTVAGRAAGTMIDMPKAPTMKDVAAEAGVSLKTVSRHVNGATNIDPVLAGRIAAAIVTLGYRHNLAAASIRPGRSAKVIGLVISDLGNPYWSALARSVERVLSENGYLLMTVSSEEDAERHRLLVDRLIAQRVDGLIAAPPRRDGLDWARSAAAALPLVAIDRPVLPSEARPADDGSADGDRPGGASANSPALLGGASTSGHPNPDGTATSGHPAPNGASANGHATHGSASASSHATPGGASASDWADAVAVDTVLADNAGGAEAATRELLAQGARRVLFLGDSLELYTMRERLEGYRRAVRGASGGAESDADDLVVTSAHTAAEAADVVGALLGTGRADAVFAANNRSSIGALEAFTRAGIRLPLIGYDDFESATLVRPAVSVVAQDVALMGETAARALLARLTGTAEAPRVTVLPTQLILRGSELSPREPSRSAR</sequence>
<dbReference type="InterPro" id="IPR028082">
    <property type="entry name" value="Peripla_BP_I"/>
</dbReference>
<evidence type="ECO:0000259" key="6">
    <source>
        <dbReference type="PROSITE" id="PS50943"/>
    </source>
</evidence>
<dbReference type="Gene3D" id="1.10.260.40">
    <property type="entry name" value="lambda repressor-like DNA-binding domains"/>
    <property type="match status" value="1"/>
</dbReference>
<feature type="region of interest" description="Disordered" evidence="4">
    <location>
        <begin position="1"/>
        <end position="29"/>
    </location>
</feature>
<keyword evidence="3" id="KW-0804">Transcription</keyword>
<dbReference type="SUPFAM" id="SSF47413">
    <property type="entry name" value="lambda repressor-like DNA-binding domains"/>
    <property type="match status" value="1"/>
</dbReference>
<feature type="compositionally biased region" description="Basic residues" evidence="4">
    <location>
        <begin position="10"/>
        <end position="26"/>
    </location>
</feature>
<keyword evidence="1" id="KW-0805">Transcription regulation</keyword>
<dbReference type="InterPro" id="IPR001761">
    <property type="entry name" value="Peripla_BP/Lac1_sug-bd_dom"/>
</dbReference>
<dbReference type="InterPro" id="IPR046335">
    <property type="entry name" value="LacI/GalR-like_sensor"/>
</dbReference>
<dbReference type="CDD" id="cd01392">
    <property type="entry name" value="HTH_LacI"/>
    <property type="match status" value="1"/>
</dbReference>
<dbReference type="SUPFAM" id="SSF53822">
    <property type="entry name" value="Periplasmic binding protein-like I"/>
    <property type="match status" value="2"/>
</dbReference>
<dbReference type="GO" id="GO:0000976">
    <property type="term" value="F:transcription cis-regulatory region binding"/>
    <property type="evidence" value="ECO:0007669"/>
    <property type="project" value="TreeGrafter"/>
</dbReference>
<dbReference type="Gene3D" id="3.40.50.2300">
    <property type="match status" value="2"/>
</dbReference>
<dbReference type="CDD" id="cd06267">
    <property type="entry name" value="PBP1_LacI_sugar_binding-like"/>
    <property type="match status" value="1"/>
</dbReference>
<dbReference type="SMART" id="SM00354">
    <property type="entry name" value="HTH_LACI"/>
    <property type="match status" value="1"/>
</dbReference>
<feature type="domain" description="HTH cro/C1-type" evidence="6">
    <location>
        <begin position="48"/>
        <end position="91"/>
    </location>
</feature>
<dbReference type="Proteomes" id="UP000198891">
    <property type="component" value="Unassembled WGS sequence"/>
</dbReference>
<evidence type="ECO:0000313" key="7">
    <source>
        <dbReference type="EMBL" id="SDZ57261.1"/>
    </source>
</evidence>
<dbReference type="STRING" id="381665.SAMN05216554_0120"/>
<dbReference type="GO" id="GO:0003700">
    <property type="term" value="F:DNA-binding transcription factor activity"/>
    <property type="evidence" value="ECO:0007669"/>
    <property type="project" value="TreeGrafter"/>
</dbReference>
<gene>
    <name evidence="7" type="ORF">SAMN05216554_0120</name>
</gene>
<accession>A0A1H3U5A3</accession>
<protein>
    <submittedName>
        <fullName evidence="7">Substrate-binding protein domain-containing protein</fullName>
    </submittedName>
</protein>
<dbReference type="InterPro" id="IPR000843">
    <property type="entry name" value="HTH_LacI"/>
</dbReference>